<comment type="caution">
    <text evidence="8">The sequence shown here is derived from an EMBL/GenBank/DDBJ whole genome shotgun (WGS) entry which is preliminary data.</text>
</comment>
<sequence>MNPVMKEIFSWIKVFVIVGLVVILLRMFVMGNYEVHGESMQPSFEDGERVIIDKLSFHFRDPDRFETVVFELDDGRELIKRVIGLPGDRIEFVDDELYVNGEAVEEPYLETDEDGINTSTGTMNTEQIPDGAADVPEGHYFTLGDHRGNSLDSRNLGFIPRDQVVGGAALRYWPIGEFTWISDP</sequence>
<dbReference type="InterPro" id="IPR019533">
    <property type="entry name" value="Peptidase_S26"/>
</dbReference>
<dbReference type="RefSeq" id="WP_106590000.1">
    <property type="nucleotide sequence ID" value="NZ_PYAV01000021.1"/>
</dbReference>
<dbReference type="EC" id="3.4.21.89" evidence="3 6"/>
<evidence type="ECO:0000256" key="6">
    <source>
        <dbReference type="RuleBase" id="RU362042"/>
    </source>
</evidence>
<feature type="active site" evidence="5">
    <location>
        <position position="80"/>
    </location>
</feature>
<dbReference type="PANTHER" id="PTHR43390:SF8">
    <property type="entry name" value="SIGNAL PEPTIDASE I"/>
    <property type="match status" value="1"/>
</dbReference>
<dbReference type="OrthoDB" id="9802919at2"/>
<organism evidence="8 9">
    <name type="scientific">Salsuginibacillus halophilus</name>
    <dbReference type="NCBI Taxonomy" id="517424"/>
    <lineage>
        <taxon>Bacteria</taxon>
        <taxon>Bacillati</taxon>
        <taxon>Bacillota</taxon>
        <taxon>Bacilli</taxon>
        <taxon>Bacillales</taxon>
        <taxon>Bacillaceae</taxon>
        <taxon>Salsuginibacillus</taxon>
    </lineage>
</organism>
<keyword evidence="9" id="KW-1185">Reference proteome</keyword>
<dbReference type="PRINTS" id="PR00727">
    <property type="entry name" value="LEADERPTASE"/>
</dbReference>
<gene>
    <name evidence="8" type="ORF">B0H94_12118</name>
</gene>
<dbReference type="InterPro" id="IPR036286">
    <property type="entry name" value="LexA/Signal_pep-like_sf"/>
</dbReference>
<dbReference type="PROSITE" id="PS00760">
    <property type="entry name" value="SPASE_I_2"/>
    <property type="match status" value="1"/>
</dbReference>
<dbReference type="EMBL" id="PYAV01000021">
    <property type="protein sequence ID" value="PSL40853.1"/>
    <property type="molecule type" value="Genomic_DNA"/>
</dbReference>
<protein>
    <recommendedName>
        <fullName evidence="3 6">Signal peptidase I</fullName>
        <ecNumber evidence="3 6">3.4.21.89</ecNumber>
    </recommendedName>
</protein>
<dbReference type="AlphaFoldDB" id="A0A2P8H3S6"/>
<dbReference type="CDD" id="cd06530">
    <property type="entry name" value="S26_SPase_I"/>
    <property type="match status" value="1"/>
</dbReference>
<accession>A0A2P8H3S6</accession>
<reference evidence="8 9" key="1">
    <citation type="submission" date="2018-03" db="EMBL/GenBank/DDBJ databases">
        <title>Genomic Encyclopedia of Type Strains, Phase III (KMG-III): the genomes of soil and plant-associated and newly described type strains.</title>
        <authorList>
            <person name="Whitman W."/>
        </authorList>
    </citation>
    <scope>NUCLEOTIDE SEQUENCE [LARGE SCALE GENOMIC DNA]</scope>
    <source>
        <strain evidence="8 9">CGMCC 1.07653</strain>
    </source>
</reference>
<dbReference type="InterPro" id="IPR019758">
    <property type="entry name" value="Pept_S26A_signal_pept_1_CS"/>
</dbReference>
<dbReference type="GO" id="GO:0009003">
    <property type="term" value="F:signal peptidase activity"/>
    <property type="evidence" value="ECO:0007669"/>
    <property type="project" value="UniProtKB-EC"/>
</dbReference>
<comment type="subcellular location">
    <subcellularLocation>
        <location evidence="2">Cell membrane</location>
        <topology evidence="2">Single-pass type II membrane protein</topology>
    </subcellularLocation>
    <subcellularLocation>
        <location evidence="6">Membrane</location>
        <topology evidence="6">Single-pass type II membrane protein</topology>
    </subcellularLocation>
</comment>
<dbReference type="InterPro" id="IPR019757">
    <property type="entry name" value="Pept_S26A_signal_pept_1_Lys-AS"/>
</dbReference>
<dbReference type="GO" id="GO:0006465">
    <property type="term" value="P:signal peptide processing"/>
    <property type="evidence" value="ECO:0007669"/>
    <property type="project" value="InterPro"/>
</dbReference>
<feature type="active site" evidence="5">
    <location>
        <position position="39"/>
    </location>
</feature>
<dbReference type="InterPro" id="IPR000223">
    <property type="entry name" value="Pept_S26A_signal_pept_1"/>
</dbReference>
<dbReference type="NCBIfam" id="TIGR02227">
    <property type="entry name" value="sigpep_I_bact"/>
    <property type="match status" value="1"/>
</dbReference>
<evidence type="ECO:0000259" key="7">
    <source>
        <dbReference type="Pfam" id="PF10502"/>
    </source>
</evidence>
<dbReference type="Pfam" id="PF10502">
    <property type="entry name" value="Peptidase_S26"/>
    <property type="match status" value="1"/>
</dbReference>
<comment type="catalytic activity">
    <reaction evidence="1 6">
        <text>Cleavage of hydrophobic, N-terminal signal or leader sequences from secreted and periplasmic proteins.</text>
        <dbReference type="EC" id="3.4.21.89"/>
    </reaction>
</comment>
<proteinExistence type="inferred from homology"/>
<dbReference type="PANTHER" id="PTHR43390">
    <property type="entry name" value="SIGNAL PEPTIDASE I"/>
    <property type="match status" value="1"/>
</dbReference>
<evidence type="ECO:0000256" key="2">
    <source>
        <dbReference type="ARBA" id="ARBA00004401"/>
    </source>
</evidence>
<evidence type="ECO:0000256" key="3">
    <source>
        <dbReference type="ARBA" id="ARBA00013208"/>
    </source>
</evidence>
<name>A0A2P8H3S6_9BACI</name>
<evidence type="ECO:0000313" key="9">
    <source>
        <dbReference type="Proteomes" id="UP000242310"/>
    </source>
</evidence>
<comment type="similarity">
    <text evidence="6">Belongs to the peptidase S26 family.</text>
</comment>
<dbReference type="Gene3D" id="2.10.109.10">
    <property type="entry name" value="Umud Fragment, subunit A"/>
    <property type="match status" value="1"/>
</dbReference>
<keyword evidence="4 6" id="KW-0378">Hydrolase</keyword>
<evidence type="ECO:0000256" key="1">
    <source>
        <dbReference type="ARBA" id="ARBA00000677"/>
    </source>
</evidence>
<dbReference type="Proteomes" id="UP000242310">
    <property type="component" value="Unassembled WGS sequence"/>
</dbReference>
<evidence type="ECO:0000256" key="5">
    <source>
        <dbReference type="PIRSR" id="PIRSR600223-1"/>
    </source>
</evidence>
<evidence type="ECO:0000256" key="4">
    <source>
        <dbReference type="ARBA" id="ARBA00022801"/>
    </source>
</evidence>
<dbReference type="SUPFAM" id="SSF51306">
    <property type="entry name" value="LexA/Signal peptidase"/>
    <property type="match status" value="1"/>
</dbReference>
<dbReference type="GO" id="GO:0004252">
    <property type="term" value="F:serine-type endopeptidase activity"/>
    <property type="evidence" value="ECO:0007669"/>
    <property type="project" value="InterPro"/>
</dbReference>
<dbReference type="GO" id="GO:0005886">
    <property type="term" value="C:plasma membrane"/>
    <property type="evidence" value="ECO:0007669"/>
    <property type="project" value="UniProtKB-SubCell"/>
</dbReference>
<feature type="domain" description="Peptidase S26" evidence="7">
    <location>
        <begin position="9"/>
        <end position="173"/>
    </location>
</feature>
<dbReference type="PROSITE" id="PS00761">
    <property type="entry name" value="SPASE_I_3"/>
    <property type="match status" value="1"/>
</dbReference>
<evidence type="ECO:0000313" key="8">
    <source>
        <dbReference type="EMBL" id="PSL40853.1"/>
    </source>
</evidence>
<keyword evidence="6" id="KW-0645">Protease</keyword>